<evidence type="ECO:0000256" key="1">
    <source>
        <dbReference type="ARBA" id="ARBA00004141"/>
    </source>
</evidence>
<feature type="transmembrane region" description="Helical" evidence="5">
    <location>
        <begin position="12"/>
        <end position="37"/>
    </location>
</feature>
<dbReference type="AlphaFoldDB" id="A0A6C0K8M5"/>
<protein>
    <recommendedName>
        <fullName evidence="7">Major intrinsic protein</fullName>
    </recommendedName>
</protein>
<keyword evidence="4 5" id="KW-0472">Membrane</keyword>
<evidence type="ECO:0000313" key="6">
    <source>
        <dbReference type="EMBL" id="QHU13027.1"/>
    </source>
</evidence>
<comment type="subcellular location">
    <subcellularLocation>
        <location evidence="1">Membrane</location>
        <topology evidence="1">Multi-pass membrane protein</topology>
    </subcellularLocation>
</comment>
<name>A0A6C0K8M5_9ZZZZ</name>
<proteinExistence type="predicted"/>
<dbReference type="GO" id="GO:0016020">
    <property type="term" value="C:membrane"/>
    <property type="evidence" value="ECO:0007669"/>
    <property type="project" value="UniProtKB-SubCell"/>
</dbReference>
<evidence type="ECO:0000256" key="4">
    <source>
        <dbReference type="ARBA" id="ARBA00023136"/>
    </source>
</evidence>
<keyword evidence="2 5" id="KW-0812">Transmembrane</keyword>
<feature type="transmembrane region" description="Helical" evidence="5">
    <location>
        <begin position="65"/>
        <end position="82"/>
    </location>
</feature>
<evidence type="ECO:0000256" key="3">
    <source>
        <dbReference type="ARBA" id="ARBA00022989"/>
    </source>
</evidence>
<evidence type="ECO:0000256" key="5">
    <source>
        <dbReference type="SAM" id="Phobius"/>
    </source>
</evidence>
<accession>A0A6C0K8M5</accession>
<reference evidence="6" key="1">
    <citation type="journal article" date="2020" name="Nature">
        <title>Giant virus diversity and host interactions through global metagenomics.</title>
        <authorList>
            <person name="Schulz F."/>
            <person name="Roux S."/>
            <person name="Paez-Espino D."/>
            <person name="Jungbluth S."/>
            <person name="Walsh D.A."/>
            <person name="Denef V.J."/>
            <person name="McMahon K.D."/>
            <person name="Konstantinidis K.T."/>
            <person name="Eloe-Fadrosh E.A."/>
            <person name="Kyrpides N.C."/>
            <person name="Woyke T."/>
        </authorList>
    </citation>
    <scope>NUCLEOTIDE SEQUENCE</scope>
    <source>
        <strain evidence="6">GVMAG-S-1101176-114</strain>
    </source>
</reference>
<keyword evidence="3 5" id="KW-1133">Transmembrane helix</keyword>
<dbReference type="SUPFAM" id="SSF81338">
    <property type="entry name" value="Aquaporin-like"/>
    <property type="match status" value="1"/>
</dbReference>
<evidence type="ECO:0008006" key="7">
    <source>
        <dbReference type="Google" id="ProtNLM"/>
    </source>
</evidence>
<sequence length="86" mass="9039">MYPYVVEFLGTLLFVGTVAFTGNPLYIIASLAVAIGLGGKISGGHFNPAISTWAWLAGKLPTNTFGLYVGAQLAAAALVWILHNVM</sequence>
<dbReference type="GO" id="GO:0015267">
    <property type="term" value="F:channel activity"/>
    <property type="evidence" value="ECO:0007669"/>
    <property type="project" value="InterPro"/>
</dbReference>
<dbReference type="Gene3D" id="1.20.1080.10">
    <property type="entry name" value="Glycerol uptake facilitator protein"/>
    <property type="match status" value="1"/>
</dbReference>
<evidence type="ECO:0000256" key="2">
    <source>
        <dbReference type="ARBA" id="ARBA00022692"/>
    </source>
</evidence>
<organism evidence="6">
    <name type="scientific">viral metagenome</name>
    <dbReference type="NCBI Taxonomy" id="1070528"/>
    <lineage>
        <taxon>unclassified sequences</taxon>
        <taxon>metagenomes</taxon>
        <taxon>organismal metagenomes</taxon>
    </lineage>
</organism>
<dbReference type="InterPro" id="IPR023271">
    <property type="entry name" value="Aquaporin-like"/>
</dbReference>
<dbReference type="Pfam" id="PF00230">
    <property type="entry name" value="MIP"/>
    <property type="match status" value="1"/>
</dbReference>
<dbReference type="InterPro" id="IPR000425">
    <property type="entry name" value="MIP"/>
</dbReference>
<dbReference type="EMBL" id="MN740813">
    <property type="protein sequence ID" value="QHU13027.1"/>
    <property type="molecule type" value="Genomic_DNA"/>
</dbReference>